<accession>W5Y3V9</accession>
<evidence type="ECO:0000313" key="12">
    <source>
        <dbReference type="EMBL" id="AHI23926.1"/>
    </source>
</evidence>
<dbReference type="GO" id="GO:0016020">
    <property type="term" value="C:membrane"/>
    <property type="evidence" value="ECO:0007669"/>
    <property type="project" value="InterPro"/>
</dbReference>
<dbReference type="EC" id="2.7.13.3" evidence="2"/>
<dbReference type="HOGENOM" id="CLU_000445_20_15_11"/>
<proteinExistence type="predicted"/>
<comment type="catalytic activity">
    <reaction evidence="1">
        <text>ATP + protein L-histidine = ADP + protein N-phospho-L-histidine.</text>
        <dbReference type="EC" id="2.7.13.3"/>
    </reaction>
</comment>
<keyword evidence="7" id="KW-0067">ATP-binding</keyword>
<feature type="transmembrane region" description="Helical" evidence="10">
    <location>
        <begin position="161"/>
        <end position="181"/>
    </location>
</feature>
<feature type="transmembrane region" description="Helical" evidence="10">
    <location>
        <begin position="118"/>
        <end position="149"/>
    </location>
</feature>
<dbReference type="InterPro" id="IPR003594">
    <property type="entry name" value="HATPase_dom"/>
</dbReference>
<keyword evidence="6 12" id="KW-0418">Kinase</keyword>
<dbReference type="Pfam" id="PF02518">
    <property type="entry name" value="HATPase_c"/>
    <property type="match status" value="1"/>
</dbReference>
<name>W5Y3V9_9CORY</name>
<keyword evidence="5" id="KW-0547">Nucleotide-binding</keyword>
<dbReference type="Gene3D" id="1.20.5.1930">
    <property type="match status" value="1"/>
</dbReference>
<dbReference type="GO" id="GO:0000155">
    <property type="term" value="F:phosphorelay sensor kinase activity"/>
    <property type="evidence" value="ECO:0007669"/>
    <property type="project" value="InterPro"/>
</dbReference>
<keyword evidence="9" id="KW-0175">Coiled coil</keyword>
<evidence type="ECO:0000256" key="2">
    <source>
        <dbReference type="ARBA" id="ARBA00012438"/>
    </source>
</evidence>
<evidence type="ECO:0000256" key="7">
    <source>
        <dbReference type="ARBA" id="ARBA00022840"/>
    </source>
</evidence>
<keyword evidence="10" id="KW-1133">Transmembrane helix</keyword>
<dbReference type="eggNOG" id="COG4585">
    <property type="taxonomic scope" value="Bacteria"/>
</dbReference>
<reference evidence="12 13" key="1">
    <citation type="submission" date="2013-02" db="EMBL/GenBank/DDBJ databases">
        <title>The complete genome sequence of Corynebacterium vitaeruminis DSM 20294.</title>
        <authorList>
            <person name="Ruckert C."/>
            <person name="Albersmeier A."/>
            <person name="Kalinowski J."/>
        </authorList>
    </citation>
    <scope>NUCLEOTIDE SEQUENCE [LARGE SCALE GENOMIC DNA]</scope>
    <source>
        <strain evidence="13">ATCC 10234</strain>
    </source>
</reference>
<evidence type="ECO:0000313" key="13">
    <source>
        <dbReference type="Proteomes" id="UP000019222"/>
    </source>
</evidence>
<feature type="transmembrane region" description="Helical" evidence="10">
    <location>
        <begin position="25"/>
        <end position="47"/>
    </location>
</feature>
<keyword evidence="3" id="KW-0597">Phosphoprotein</keyword>
<dbReference type="PANTHER" id="PTHR24421">
    <property type="entry name" value="NITRATE/NITRITE SENSOR PROTEIN NARX-RELATED"/>
    <property type="match status" value="1"/>
</dbReference>
<evidence type="ECO:0000256" key="4">
    <source>
        <dbReference type="ARBA" id="ARBA00022679"/>
    </source>
</evidence>
<dbReference type="PATRIC" id="fig|1224164.3.peg.2571"/>
<dbReference type="InterPro" id="IPR017205">
    <property type="entry name" value="Sig_transdc_His_kinase_ChrS"/>
</dbReference>
<dbReference type="KEGG" id="cvt:B843_12750"/>
<keyword evidence="4" id="KW-0808">Transferase</keyword>
<evidence type="ECO:0000256" key="6">
    <source>
        <dbReference type="ARBA" id="ARBA00022777"/>
    </source>
</evidence>
<feature type="domain" description="Histidine kinase/HSP90-like ATPase" evidence="11">
    <location>
        <begin position="329"/>
        <end position="420"/>
    </location>
</feature>
<evidence type="ECO:0000256" key="8">
    <source>
        <dbReference type="ARBA" id="ARBA00023012"/>
    </source>
</evidence>
<sequence length="427" mass="45589">MNDSAPLAPTPTEIDATRALSRIMIFLRVSLHIVFAFLLGFAVVQNVAAGNGSWRLITAAGVLAGVYMAGTTWENRRAHSLVAVEDTDRRWAILAACWLAVVLALWVGLVALSMDFVWLLFPLVFLILHILPTGVAIVGVAAAWAVAAFLPAWLHTPSWNVANVVGPLIGTVFAIGVYFTYRALGREVQTHALLTQQLLSAQQQLAMSEHQAGRMEERERLSREIHDTVAQGLSSIVLVSRAARSNLQKGNLEELSAQLDTINEQASTSLAEARRFVRDLASPDLTQSLPEALEKVVARTRARQGALGEPLDLALNVVGEIDPAAVPEPVSRTMVRVAQEALNNVVKHAHASKVVVTLGLWDDQLSLDVVDNGSGFDPATASGYGLPGVRARVADLAGTVTIESAPESGTALACSIPLTSRSTSAEG</sequence>
<evidence type="ECO:0000256" key="10">
    <source>
        <dbReference type="SAM" id="Phobius"/>
    </source>
</evidence>
<feature type="coiled-coil region" evidence="9">
    <location>
        <begin position="245"/>
        <end position="272"/>
    </location>
</feature>
<organism evidence="12 13">
    <name type="scientific">Corynebacterium vitaeruminis DSM 20294</name>
    <dbReference type="NCBI Taxonomy" id="1224164"/>
    <lineage>
        <taxon>Bacteria</taxon>
        <taxon>Bacillati</taxon>
        <taxon>Actinomycetota</taxon>
        <taxon>Actinomycetes</taxon>
        <taxon>Mycobacteriales</taxon>
        <taxon>Corynebacteriaceae</taxon>
        <taxon>Corynebacterium</taxon>
    </lineage>
</organism>
<dbReference type="PANTHER" id="PTHR24421:SF10">
    <property type="entry name" value="NITRATE_NITRITE SENSOR PROTEIN NARQ"/>
    <property type="match status" value="1"/>
</dbReference>
<feature type="transmembrane region" description="Helical" evidence="10">
    <location>
        <begin position="91"/>
        <end position="112"/>
    </location>
</feature>
<dbReference type="GO" id="GO:0046983">
    <property type="term" value="F:protein dimerization activity"/>
    <property type="evidence" value="ECO:0007669"/>
    <property type="project" value="InterPro"/>
</dbReference>
<dbReference type="CDD" id="cd16917">
    <property type="entry name" value="HATPase_UhpB-NarQ-NarX-like"/>
    <property type="match status" value="1"/>
</dbReference>
<dbReference type="Proteomes" id="UP000019222">
    <property type="component" value="Chromosome"/>
</dbReference>
<keyword evidence="10" id="KW-0472">Membrane</keyword>
<dbReference type="AlphaFoldDB" id="W5Y3V9"/>
<dbReference type="InterPro" id="IPR050482">
    <property type="entry name" value="Sensor_HK_TwoCompSys"/>
</dbReference>
<evidence type="ECO:0000259" key="11">
    <source>
        <dbReference type="SMART" id="SM00387"/>
    </source>
</evidence>
<dbReference type="STRING" id="1224164.B843_12750"/>
<protein>
    <recommendedName>
        <fullName evidence="2">histidine kinase</fullName>
        <ecNumber evidence="2">2.7.13.3</ecNumber>
    </recommendedName>
</protein>
<evidence type="ECO:0000256" key="1">
    <source>
        <dbReference type="ARBA" id="ARBA00000085"/>
    </source>
</evidence>
<keyword evidence="8" id="KW-0902">Two-component regulatory system</keyword>
<keyword evidence="10" id="KW-0812">Transmembrane</keyword>
<dbReference type="GO" id="GO:0005524">
    <property type="term" value="F:ATP binding"/>
    <property type="evidence" value="ECO:0007669"/>
    <property type="project" value="UniProtKB-KW"/>
</dbReference>
<dbReference type="EMBL" id="CP004353">
    <property type="protein sequence ID" value="AHI23926.1"/>
    <property type="molecule type" value="Genomic_DNA"/>
</dbReference>
<dbReference type="InterPro" id="IPR036890">
    <property type="entry name" value="HATPase_C_sf"/>
</dbReference>
<feature type="transmembrane region" description="Helical" evidence="10">
    <location>
        <begin position="53"/>
        <end position="70"/>
    </location>
</feature>
<dbReference type="Pfam" id="PF07730">
    <property type="entry name" value="HisKA_3"/>
    <property type="match status" value="1"/>
</dbReference>
<dbReference type="PIRSF" id="PIRSF037434">
    <property type="entry name" value="STHK_ChrS"/>
    <property type="match status" value="1"/>
</dbReference>
<dbReference type="Gene3D" id="3.30.565.10">
    <property type="entry name" value="Histidine kinase-like ATPase, C-terminal domain"/>
    <property type="match status" value="1"/>
</dbReference>
<evidence type="ECO:0000256" key="3">
    <source>
        <dbReference type="ARBA" id="ARBA00022553"/>
    </source>
</evidence>
<dbReference type="InterPro" id="IPR011712">
    <property type="entry name" value="Sig_transdc_His_kin_sub3_dim/P"/>
</dbReference>
<gene>
    <name evidence="12" type="ORF">B843_12750</name>
</gene>
<evidence type="ECO:0000256" key="9">
    <source>
        <dbReference type="SAM" id="Coils"/>
    </source>
</evidence>
<evidence type="ECO:0000256" key="5">
    <source>
        <dbReference type="ARBA" id="ARBA00022741"/>
    </source>
</evidence>
<keyword evidence="13" id="KW-1185">Reference proteome</keyword>
<dbReference type="SUPFAM" id="SSF55874">
    <property type="entry name" value="ATPase domain of HSP90 chaperone/DNA topoisomerase II/histidine kinase"/>
    <property type="match status" value="1"/>
</dbReference>
<dbReference type="SMART" id="SM00387">
    <property type="entry name" value="HATPase_c"/>
    <property type="match status" value="1"/>
</dbReference>